<feature type="transmembrane region" description="Helical" evidence="1">
    <location>
        <begin position="6"/>
        <end position="27"/>
    </location>
</feature>
<keyword evidence="1" id="KW-0472">Membrane</keyword>
<evidence type="ECO:0000256" key="1">
    <source>
        <dbReference type="SAM" id="Phobius"/>
    </source>
</evidence>
<dbReference type="Proteomes" id="UP000190285">
    <property type="component" value="Unassembled WGS sequence"/>
</dbReference>
<evidence type="ECO:0000313" key="2">
    <source>
        <dbReference type="EMBL" id="SKC61570.1"/>
    </source>
</evidence>
<feature type="transmembrane region" description="Helical" evidence="1">
    <location>
        <begin position="93"/>
        <end position="118"/>
    </location>
</feature>
<sequence length="368" mass="42344">MDINKLIRKIILILFLPLGIIISFLASQAPQTIEKIYSNNIYIFIGQTISVITGILPFSLGEILCYFTIFYFILVLIKTIFKALKKNNKRIYILLNFFINTLVFISIAYFTFIMVWGLNYHRLPFSVISGLDISPASVNELVMVCDNLIERGNKLRSKINVDSFGVMDLTYDYNKVFSKASRGYEKASYFYPELIGNYGNPKGVILSRGMSLSGISGIYFPFTFEANVNTEIPDSMLPFTTTHEMAHQRGFAREDEANFIAYITCSLHPDPQFKYSGTLMAIIHSMNTLSKYDKKKYLQLQNKYSKGIVKDLNYINKFWNKYEGPVEKTSRKLNNAYLKSNYQQDGIHSYGRMVDLLIAEYRQKNKGN</sequence>
<feature type="transmembrane region" description="Helical" evidence="1">
    <location>
        <begin position="63"/>
        <end position="81"/>
    </location>
</feature>
<dbReference type="AlphaFoldDB" id="A0A1T5KD76"/>
<accession>A0A1T5KD76</accession>
<protein>
    <recommendedName>
        <fullName evidence="4">DUF3810 domain-containing protein</fullName>
    </recommendedName>
</protein>
<dbReference type="STRING" id="36842.SAMN02194393_01697"/>
<keyword evidence="1" id="KW-1133">Transmembrane helix</keyword>
<gene>
    <name evidence="2" type="ORF">SAMN02194393_01697</name>
</gene>
<evidence type="ECO:0008006" key="4">
    <source>
        <dbReference type="Google" id="ProtNLM"/>
    </source>
</evidence>
<name>A0A1T5KD76_9FIRM</name>
<dbReference type="Pfam" id="PF12725">
    <property type="entry name" value="DUF3810"/>
    <property type="match status" value="1"/>
</dbReference>
<evidence type="ECO:0000313" key="3">
    <source>
        <dbReference type="Proteomes" id="UP000190285"/>
    </source>
</evidence>
<organism evidence="2 3">
    <name type="scientific">Maledivibacter halophilus</name>
    <dbReference type="NCBI Taxonomy" id="36842"/>
    <lineage>
        <taxon>Bacteria</taxon>
        <taxon>Bacillati</taxon>
        <taxon>Bacillota</taxon>
        <taxon>Clostridia</taxon>
        <taxon>Peptostreptococcales</taxon>
        <taxon>Caminicellaceae</taxon>
        <taxon>Maledivibacter</taxon>
    </lineage>
</organism>
<reference evidence="2 3" key="1">
    <citation type="submission" date="2017-02" db="EMBL/GenBank/DDBJ databases">
        <authorList>
            <person name="Peterson S.W."/>
        </authorList>
    </citation>
    <scope>NUCLEOTIDE SEQUENCE [LARGE SCALE GENOMIC DNA]</scope>
    <source>
        <strain evidence="2 3">M1</strain>
    </source>
</reference>
<dbReference type="RefSeq" id="WP_079490874.1">
    <property type="nucleotide sequence ID" value="NZ_FUZT01000004.1"/>
</dbReference>
<keyword evidence="3" id="KW-1185">Reference proteome</keyword>
<feature type="transmembrane region" description="Helical" evidence="1">
    <location>
        <begin position="39"/>
        <end position="57"/>
    </location>
</feature>
<dbReference type="InterPro" id="IPR024294">
    <property type="entry name" value="DUF3810"/>
</dbReference>
<proteinExistence type="predicted"/>
<dbReference type="OrthoDB" id="1048788at2"/>
<dbReference type="EMBL" id="FUZT01000004">
    <property type="protein sequence ID" value="SKC61570.1"/>
    <property type="molecule type" value="Genomic_DNA"/>
</dbReference>
<keyword evidence="1" id="KW-0812">Transmembrane</keyword>